<evidence type="ECO:0000313" key="1">
    <source>
        <dbReference type="EMBL" id="MCB6182794.1"/>
    </source>
</evidence>
<sequence>MNSSAAIHMEDLAFALTDLNVSTTILVPSPDLSAPLHIFKQDNITIIRLKTSNFKSTNLFKRTLFEFVMPYQMIKTLISRKILPNHCDGIAWYSPSIFFFPLIFFLKRKYKTSSYLILRDIFPQWAFDLGVINSKLIFYTLKFLSLFQFFIADKIGIQSQGNFQFLPQFIRIKKEIEVFDNWFTPRIILSNNFKELSKNTNLIVYTGNMGIAQGLEYVATTIHKILEKNSVACTFLFIGKGSYKSKLQNFFKNQNYNNVIFSDEVNPNDIPSLLSFSKFGIVALDHRHRTHNIPGKFITYMMYKTPVIVFTTLNSDLANLVLQENLGIVIDPTLETNIEDILNFLSLPINNPSKYEELRTNCHNLYSKRFRSKTAAEKLIHFFSKT</sequence>
<name>A0ABS8D3P8_9NEIS</name>
<dbReference type="Proteomes" id="UP001165395">
    <property type="component" value="Unassembled WGS sequence"/>
</dbReference>
<evidence type="ECO:0000313" key="2">
    <source>
        <dbReference type="Proteomes" id="UP001165395"/>
    </source>
</evidence>
<keyword evidence="2" id="KW-1185">Reference proteome</keyword>
<protein>
    <submittedName>
        <fullName evidence="1">Glycosyltransferase family 4 protein</fullName>
    </submittedName>
</protein>
<dbReference type="EMBL" id="JAJBZT010000002">
    <property type="protein sequence ID" value="MCB6182794.1"/>
    <property type="molecule type" value="Genomic_DNA"/>
</dbReference>
<dbReference type="CDD" id="cd03794">
    <property type="entry name" value="GT4_WbuB-like"/>
    <property type="match status" value="1"/>
</dbReference>
<accession>A0ABS8D3P8</accession>
<reference evidence="1" key="1">
    <citation type="submission" date="2021-10" db="EMBL/GenBank/DDBJ databases">
        <title>The complete genome sequence of Leeia sp. TBRC 13508.</title>
        <authorList>
            <person name="Charoenyingcharoen P."/>
            <person name="Yukphan P."/>
        </authorList>
    </citation>
    <scope>NUCLEOTIDE SEQUENCE</scope>
    <source>
        <strain evidence="1">TBRC 13508</strain>
    </source>
</reference>
<gene>
    <name evidence="1" type="ORF">LIN78_04420</name>
</gene>
<dbReference type="Pfam" id="PF13692">
    <property type="entry name" value="Glyco_trans_1_4"/>
    <property type="match status" value="1"/>
</dbReference>
<comment type="caution">
    <text evidence="1">The sequence shown here is derived from an EMBL/GenBank/DDBJ whole genome shotgun (WGS) entry which is preliminary data.</text>
</comment>
<dbReference type="RefSeq" id="WP_227178882.1">
    <property type="nucleotide sequence ID" value="NZ_JAJBZT010000002.1"/>
</dbReference>
<proteinExistence type="predicted"/>
<organism evidence="1 2">
    <name type="scientific">Leeia speluncae</name>
    <dbReference type="NCBI Taxonomy" id="2884804"/>
    <lineage>
        <taxon>Bacteria</taxon>
        <taxon>Pseudomonadati</taxon>
        <taxon>Pseudomonadota</taxon>
        <taxon>Betaproteobacteria</taxon>
        <taxon>Neisseriales</taxon>
        <taxon>Leeiaceae</taxon>
        <taxon>Leeia</taxon>
    </lineage>
</organism>
<dbReference type="SUPFAM" id="SSF53756">
    <property type="entry name" value="UDP-Glycosyltransferase/glycogen phosphorylase"/>
    <property type="match status" value="1"/>
</dbReference>
<dbReference type="Gene3D" id="3.40.50.2000">
    <property type="entry name" value="Glycogen Phosphorylase B"/>
    <property type="match status" value="1"/>
</dbReference>